<dbReference type="InterPro" id="IPR052534">
    <property type="entry name" value="Extracell_DNA_Util/SecSys_Comp"/>
</dbReference>
<proteinExistence type="predicted"/>
<keyword evidence="1" id="KW-0472">Membrane</keyword>
<evidence type="ECO:0000313" key="3">
    <source>
        <dbReference type="Proteomes" id="UP001196980"/>
    </source>
</evidence>
<keyword evidence="1" id="KW-1133">Transmembrane helix</keyword>
<dbReference type="PANTHER" id="PTHR40278:SF1">
    <property type="entry name" value="DNA UTILIZATION PROTEIN HOFN"/>
    <property type="match status" value="1"/>
</dbReference>
<dbReference type="RefSeq" id="WP_218252091.1">
    <property type="nucleotide sequence ID" value="NZ_JABXWD010000110.1"/>
</dbReference>
<name>A0ABS6RXZ6_9BACT</name>
<accession>A0ABS6RXZ6</accession>
<feature type="transmembrane region" description="Helical" evidence="1">
    <location>
        <begin position="20"/>
        <end position="41"/>
    </location>
</feature>
<dbReference type="PANTHER" id="PTHR40278">
    <property type="entry name" value="DNA UTILIZATION PROTEIN HOFN"/>
    <property type="match status" value="1"/>
</dbReference>
<dbReference type="Proteomes" id="UP001196980">
    <property type="component" value="Unassembled WGS sequence"/>
</dbReference>
<evidence type="ECO:0000256" key="1">
    <source>
        <dbReference type="SAM" id="Phobius"/>
    </source>
</evidence>
<evidence type="ECO:0000313" key="2">
    <source>
        <dbReference type="EMBL" id="MBV6341456.1"/>
    </source>
</evidence>
<dbReference type="EMBL" id="JABXWD010000110">
    <property type="protein sequence ID" value="MBV6341456.1"/>
    <property type="molecule type" value="Genomic_DNA"/>
</dbReference>
<sequence length="512" mass="57082">MNKASGIVSLLRRVTTHSGTATVLAGLGRVVSVVGNILLLSPFELTRQKRRSLVITIEKGWAHACIIKGTPSRYVVIKKNLFRGIDNQYPSAEELGSFIAMVTEGRSSKGMNIILTVPKEWCVVKTTELPAVVMDNISSAISFEMDNLTPFSAEEVYYDYDIISMDRQMLHVAIYTVRRQMVDPYLSSFQAGGYKVSSLTLNPLSLVRVCMYAPGATWSAKKPGATRSDKHHGKNLPKKNALILNFMQGKTELITAENGVLTSVYTFRPDDANGVLSCVRDKVSDNPLVFINNDPTVDTTEEVVRAMLPVASVGMDELSLPLRDSATYDMRLPVGAAIGVSRKRRKPVNLLSFGRVVRKKLPIAVTVLLLLLIIPIAIFHMYIPIWQDERALIELDKQIKALKPEVEKVETLKKEITAMQDDLTALNNFHSKRRLTLDMLKELTTILPPDTWLARLTITEKDIMVEGYAPTASVLLGMLENSKYFKDVGTSATTYKDQRLGKERFQIKAAFK</sequence>
<gene>
    <name evidence="2" type="primary">pilM</name>
    <name evidence="2" type="ORF">HWQ67_07645</name>
</gene>
<reference evidence="2 3" key="1">
    <citation type="journal article" date="2020" name="J Geophys Res Biogeosci">
        <title>Magnetotaxis as an Adaptation to Enable Bacterial Shuttling of Microbial Sulfur and Sulfur Cycling Across Aquatic Oxic#Anoxic Interfaces.</title>
        <authorList>
            <person name="Li J."/>
            <person name="Liu P."/>
            <person name="Wang J."/>
            <person name="Roberts A.P."/>
            <person name="Pan Y."/>
        </authorList>
    </citation>
    <scope>NUCLEOTIDE SEQUENCE [LARGE SCALE GENOMIC DNA]</scope>
    <source>
        <strain evidence="2 3">MYR-1_YQ</strain>
    </source>
</reference>
<feature type="transmembrane region" description="Helical" evidence="1">
    <location>
        <begin position="361"/>
        <end position="383"/>
    </location>
</feature>
<comment type="caution">
    <text evidence="2">The sequence shown here is derived from an EMBL/GenBank/DDBJ whole genome shotgun (WGS) entry which is preliminary data.</text>
</comment>
<dbReference type="InterPro" id="IPR007813">
    <property type="entry name" value="PilN"/>
</dbReference>
<keyword evidence="3" id="KW-1185">Reference proteome</keyword>
<protein>
    <submittedName>
        <fullName evidence="2">Pilus assembly protein PilM</fullName>
    </submittedName>
</protein>
<dbReference type="Pfam" id="PF05137">
    <property type="entry name" value="PilN"/>
    <property type="match status" value="1"/>
</dbReference>
<organism evidence="2 3">
    <name type="scientific">Candidatus Magnetobacterium casense</name>
    <dbReference type="NCBI Taxonomy" id="1455061"/>
    <lineage>
        <taxon>Bacteria</taxon>
        <taxon>Pseudomonadati</taxon>
        <taxon>Nitrospirota</taxon>
        <taxon>Thermodesulfovibrionia</taxon>
        <taxon>Thermodesulfovibrionales</taxon>
        <taxon>Candidatus Magnetobacteriaceae</taxon>
        <taxon>Candidatus Magnetobacterium</taxon>
    </lineage>
</organism>
<keyword evidence="1" id="KW-0812">Transmembrane</keyword>